<accession>A0A1I6QI10</accession>
<dbReference type="EMBL" id="FPAG01000002">
    <property type="protein sequence ID" value="SFS51995.1"/>
    <property type="molecule type" value="Genomic_DNA"/>
</dbReference>
<evidence type="ECO:0000313" key="1">
    <source>
        <dbReference type="EMBL" id="SFS51995.1"/>
    </source>
</evidence>
<proteinExistence type="predicted"/>
<dbReference type="Proteomes" id="UP000183209">
    <property type="component" value="Unassembled WGS sequence"/>
</dbReference>
<gene>
    <name evidence="1" type="ORF">SAMN04487906_0664</name>
</gene>
<evidence type="ECO:0000313" key="2">
    <source>
        <dbReference type="Proteomes" id="UP000183209"/>
    </source>
</evidence>
<sequence>MYFIVRKIPFFDEMHSFQQVINNYTHILNAKIFSESKKKN</sequence>
<dbReference type="AlphaFoldDB" id="A0A1I6QI10"/>
<name>A0A1I6QI10_9FLAO</name>
<organism evidence="1 2">
    <name type="scientific">Zhouia amylolytica</name>
    <dbReference type="NCBI Taxonomy" id="376730"/>
    <lineage>
        <taxon>Bacteria</taxon>
        <taxon>Pseudomonadati</taxon>
        <taxon>Bacteroidota</taxon>
        <taxon>Flavobacteriia</taxon>
        <taxon>Flavobacteriales</taxon>
        <taxon>Flavobacteriaceae</taxon>
        <taxon>Zhouia</taxon>
    </lineage>
</organism>
<protein>
    <submittedName>
        <fullName evidence="1">Uncharacterized protein</fullName>
    </submittedName>
</protein>
<reference evidence="1 2" key="1">
    <citation type="submission" date="2016-10" db="EMBL/GenBank/DDBJ databases">
        <authorList>
            <person name="de Groot N.N."/>
        </authorList>
    </citation>
    <scope>NUCLEOTIDE SEQUENCE [LARGE SCALE GENOMIC DNA]</scope>
    <source>
        <strain evidence="1 2">CGMCC 1.6114</strain>
    </source>
</reference>